<dbReference type="GO" id="GO:0005634">
    <property type="term" value="C:nucleus"/>
    <property type="evidence" value="ECO:0007669"/>
    <property type="project" value="UniProtKB-SubCell"/>
</dbReference>
<protein>
    <submittedName>
        <fullName evidence="7">Protein ethylene insensitive</fullName>
    </submittedName>
</protein>
<evidence type="ECO:0000313" key="7">
    <source>
        <dbReference type="EMBL" id="URE17874.1"/>
    </source>
</evidence>
<sequence>MEVTVHSGDTTPALPSEARKNVDSNSALPPADEVGPSSRPEGMAAQSPDDAENDDDLQVEDIEAQIWHLKARLKRIRDGKQNRKRQHSTDPATLSELEEQSRKKKMSRAQDGILRYMIKLTEVCNAQGFVYGIIPEKGKPVSGASDSLRAWWKEKVRFDRNGPAALQRYRMEHPVLVPDADSTPQISISKILLELQDTTLGSLLSALIQHCDPPQRRFPLERGVPPPWWPTTKEDWWPEMGLPEDQGPPPYRKPHDLRKAWKTSVLIAVIKHMAPNLEKIRRLVRHSKCLQEKMTAKESMLWNSVLDQESRLLHGQSIPDATAHSHFYTASVSSSPSDYDVKEVENVPNAGLLDQIAAQSGTGKEEAGARLSPYHDQMMADYSQKRVAADEPGQRIYTCDHPRCPHHDYTHGFLDPGARALHQIHCAYRNAISQPQTQFLGFQVNDNRRSAVLSAPRLDKPSMHGGGPALVSPDVAGIGVAAGGHKSIGELCNFYDANLPLHGATHSAAAAQADMNRLQLQIQMQANALQPASAPNRIQQSPLHPAHQRSGSMAPQAVASMDQNALHPAMFMEGNYVAQSAPRFAGDCFGDVSNSMHQSQDLQAQSFPFEPASGNQNADVHTRFTFTSLLNSSSGEVNEAMGGRLGDSLQKKEDYGWRF</sequence>
<comment type="subcellular location">
    <subcellularLocation>
        <location evidence="1">Nucleus</location>
    </subcellularLocation>
</comment>
<comment type="similarity">
    <text evidence="2">Belongs to the EIN3 family.</text>
</comment>
<dbReference type="InterPro" id="IPR023278">
    <property type="entry name" value="Ethylene_insens-like_DNA-bd"/>
</dbReference>
<dbReference type="FunFam" id="1.10.3180.10:FF:000001">
    <property type="entry name" value="Ethylene insensitive 3-like 1"/>
    <property type="match status" value="1"/>
</dbReference>
<keyword evidence="4" id="KW-0539">Nucleus</keyword>
<organism evidence="7 8">
    <name type="scientific">Musa troglodytarum</name>
    <name type="common">fe'i banana</name>
    <dbReference type="NCBI Taxonomy" id="320322"/>
    <lineage>
        <taxon>Eukaryota</taxon>
        <taxon>Viridiplantae</taxon>
        <taxon>Streptophyta</taxon>
        <taxon>Embryophyta</taxon>
        <taxon>Tracheophyta</taxon>
        <taxon>Spermatophyta</taxon>
        <taxon>Magnoliopsida</taxon>
        <taxon>Liliopsida</taxon>
        <taxon>Zingiberales</taxon>
        <taxon>Musaceae</taxon>
        <taxon>Musa</taxon>
    </lineage>
</organism>
<feature type="region of interest" description="Disordered" evidence="5">
    <location>
        <begin position="529"/>
        <end position="550"/>
    </location>
</feature>
<keyword evidence="8" id="KW-1185">Reference proteome</keyword>
<dbReference type="GO" id="GO:0009873">
    <property type="term" value="P:ethylene-activated signaling pathway"/>
    <property type="evidence" value="ECO:0007669"/>
    <property type="project" value="UniProtKB-KW"/>
</dbReference>
<keyword evidence="3" id="KW-0936">Ethylene signaling pathway</keyword>
<evidence type="ECO:0000259" key="6">
    <source>
        <dbReference type="Pfam" id="PF04873"/>
    </source>
</evidence>
<evidence type="ECO:0000256" key="5">
    <source>
        <dbReference type="SAM" id="MobiDB-lite"/>
    </source>
</evidence>
<dbReference type="Pfam" id="PF04873">
    <property type="entry name" value="EIN3_DNA-bd"/>
    <property type="match status" value="1"/>
</dbReference>
<gene>
    <name evidence="7" type="ORF">MUK42_03522</name>
</gene>
<proteinExistence type="inferred from homology"/>
<accession>A0A9E7GTM3</accession>
<dbReference type="PANTHER" id="PTHR33305">
    <property type="entry name" value="ETHYLENE INSENSITIVE 3-LIKE 2 PROTEIN"/>
    <property type="match status" value="1"/>
</dbReference>
<feature type="region of interest" description="Disordered" evidence="5">
    <location>
        <begin position="1"/>
        <end position="60"/>
    </location>
</feature>
<dbReference type="GO" id="GO:0003700">
    <property type="term" value="F:DNA-binding transcription factor activity"/>
    <property type="evidence" value="ECO:0007669"/>
    <property type="project" value="InterPro"/>
</dbReference>
<evidence type="ECO:0000256" key="2">
    <source>
        <dbReference type="ARBA" id="ARBA00009416"/>
    </source>
</evidence>
<reference evidence="7" key="1">
    <citation type="submission" date="2022-05" db="EMBL/GenBank/DDBJ databases">
        <title>The Musa troglodytarum L. genome provides insights into the mechanism of non-climacteric behaviour and enrichment of carotenoids.</title>
        <authorList>
            <person name="Wang J."/>
        </authorList>
    </citation>
    <scope>NUCLEOTIDE SEQUENCE</scope>
    <source>
        <tissue evidence="7">Leaf</tissue>
    </source>
</reference>
<dbReference type="OrthoDB" id="728930at2759"/>
<dbReference type="SUPFAM" id="SSF116768">
    <property type="entry name" value="DNA-binding domain of EIN3-like"/>
    <property type="match status" value="1"/>
</dbReference>
<dbReference type="EMBL" id="CP097509">
    <property type="protein sequence ID" value="URE17874.1"/>
    <property type="molecule type" value="Genomic_DNA"/>
</dbReference>
<dbReference type="AlphaFoldDB" id="A0A9E7GTM3"/>
<feature type="domain" description="Ethylene insensitive 3-like DNA-binding" evidence="6">
    <location>
        <begin position="60"/>
        <end position="309"/>
    </location>
</feature>
<evidence type="ECO:0000256" key="4">
    <source>
        <dbReference type="ARBA" id="ARBA00023242"/>
    </source>
</evidence>
<dbReference type="InterPro" id="IPR047091">
    <property type="entry name" value="EIN3-like_DNA-bd"/>
</dbReference>
<feature type="region of interest" description="Disordered" evidence="5">
    <location>
        <begin position="78"/>
        <end position="104"/>
    </location>
</feature>
<dbReference type="PANTHER" id="PTHR33305:SF30">
    <property type="entry name" value="ETHYLENE INSENSITIVE 3-LIKE 3 PROTEIN"/>
    <property type="match status" value="1"/>
</dbReference>
<evidence type="ECO:0000313" key="8">
    <source>
        <dbReference type="Proteomes" id="UP001055439"/>
    </source>
</evidence>
<dbReference type="GO" id="GO:0003677">
    <property type="term" value="F:DNA binding"/>
    <property type="evidence" value="ECO:0007669"/>
    <property type="project" value="TreeGrafter"/>
</dbReference>
<feature type="compositionally biased region" description="Acidic residues" evidence="5">
    <location>
        <begin position="49"/>
        <end position="60"/>
    </location>
</feature>
<dbReference type="Proteomes" id="UP001055439">
    <property type="component" value="Chromosome 7"/>
</dbReference>
<evidence type="ECO:0000256" key="1">
    <source>
        <dbReference type="ARBA" id="ARBA00004123"/>
    </source>
</evidence>
<dbReference type="InterPro" id="IPR006957">
    <property type="entry name" value="EIN3"/>
</dbReference>
<dbReference type="Gene3D" id="1.10.3180.10">
    <property type="entry name" value="DNA-binding domain of EIN3-like"/>
    <property type="match status" value="2"/>
</dbReference>
<evidence type="ECO:0000256" key="3">
    <source>
        <dbReference type="ARBA" id="ARBA00022745"/>
    </source>
</evidence>
<name>A0A9E7GTM3_9LILI</name>